<dbReference type="RefSeq" id="WP_252552489.1">
    <property type="nucleotide sequence ID" value="NZ_CP099468.1"/>
</dbReference>
<sequence>MTWSQRPVSARCSSACGAATVPAVVHVRRPTRSTYACRGSAPSPAARTPSPKGRSCCTGTRSSATVCAFGSGTARPWPADGVRSAVRTAFGSAVIEGVRGE</sequence>
<evidence type="ECO:0000256" key="1">
    <source>
        <dbReference type="SAM" id="MobiDB-lite"/>
    </source>
</evidence>
<protein>
    <submittedName>
        <fullName evidence="2">Uncharacterized protein</fullName>
    </submittedName>
</protein>
<evidence type="ECO:0000313" key="3">
    <source>
        <dbReference type="Proteomes" id="UP001056374"/>
    </source>
</evidence>
<reference evidence="2" key="1">
    <citation type="submission" date="2022-06" db="EMBL/GenBank/DDBJ databases">
        <title>Complete genome sequence of soil microorganisms Streptomyces sp. Qhu-M197 isolated from Alpine meadows habitats on the Tibetan Plateau.</title>
        <authorList>
            <person name="Zhang B."/>
            <person name="Xiang X."/>
            <person name="Fan J."/>
        </authorList>
    </citation>
    <scope>NUCLEOTIDE SEQUENCE</scope>
    <source>
        <strain evidence="2">Qhu-M197</strain>
    </source>
</reference>
<dbReference type="Proteomes" id="UP001056374">
    <property type="component" value="Chromosome"/>
</dbReference>
<name>A0ABY4ZCL7_9ACTN</name>
<accession>A0ABY4ZCL7</accession>
<dbReference type="EMBL" id="CP099468">
    <property type="protein sequence ID" value="USQ86773.1"/>
    <property type="molecule type" value="Genomic_DNA"/>
</dbReference>
<feature type="compositionally biased region" description="Low complexity" evidence="1">
    <location>
        <begin position="40"/>
        <end position="51"/>
    </location>
</feature>
<keyword evidence="3" id="KW-1185">Reference proteome</keyword>
<organism evidence="2 3">
    <name type="scientific">Streptomyces phaeoluteigriseus</name>
    <dbReference type="NCBI Taxonomy" id="114686"/>
    <lineage>
        <taxon>Bacteria</taxon>
        <taxon>Bacillati</taxon>
        <taxon>Actinomycetota</taxon>
        <taxon>Actinomycetes</taxon>
        <taxon>Kitasatosporales</taxon>
        <taxon>Streptomycetaceae</taxon>
        <taxon>Streptomyces</taxon>
        <taxon>Streptomyces aurantiacus group</taxon>
    </lineage>
</organism>
<proteinExistence type="predicted"/>
<gene>
    <name evidence="2" type="ORF">NFX46_25570</name>
</gene>
<evidence type="ECO:0000313" key="2">
    <source>
        <dbReference type="EMBL" id="USQ86773.1"/>
    </source>
</evidence>
<feature type="region of interest" description="Disordered" evidence="1">
    <location>
        <begin position="34"/>
        <end position="57"/>
    </location>
</feature>